<dbReference type="PANTHER" id="PTHR42718">
    <property type="entry name" value="MAJOR FACILITATOR SUPERFAMILY MULTIDRUG TRANSPORTER MFSC"/>
    <property type="match status" value="1"/>
</dbReference>
<feature type="transmembrane region" description="Helical" evidence="7">
    <location>
        <begin position="280"/>
        <end position="305"/>
    </location>
</feature>
<dbReference type="PANTHER" id="PTHR42718:SF24">
    <property type="entry name" value="MAJOR FACILITATOR SUPERFAMILY (MFS) PROFILE DOMAIN-CONTAINING PROTEIN"/>
    <property type="match status" value="1"/>
</dbReference>
<keyword evidence="3" id="KW-1003">Cell membrane</keyword>
<dbReference type="NCBIfam" id="TIGR00711">
    <property type="entry name" value="efflux_EmrB"/>
    <property type="match status" value="1"/>
</dbReference>
<dbReference type="GO" id="GO:0022857">
    <property type="term" value="F:transmembrane transporter activity"/>
    <property type="evidence" value="ECO:0007669"/>
    <property type="project" value="InterPro"/>
</dbReference>
<feature type="transmembrane region" description="Helical" evidence="7">
    <location>
        <begin position="446"/>
        <end position="470"/>
    </location>
</feature>
<evidence type="ECO:0000256" key="1">
    <source>
        <dbReference type="ARBA" id="ARBA00004651"/>
    </source>
</evidence>
<dbReference type="PRINTS" id="PR01036">
    <property type="entry name" value="TCRTETB"/>
</dbReference>
<dbReference type="InterPro" id="IPR011701">
    <property type="entry name" value="MFS"/>
</dbReference>
<gene>
    <name evidence="9" type="ORF">HNR70_000579</name>
</gene>
<feature type="transmembrane region" description="Helical" evidence="7">
    <location>
        <begin position="65"/>
        <end position="85"/>
    </location>
</feature>
<evidence type="ECO:0000256" key="5">
    <source>
        <dbReference type="ARBA" id="ARBA00022989"/>
    </source>
</evidence>
<dbReference type="GO" id="GO:0005886">
    <property type="term" value="C:plasma membrane"/>
    <property type="evidence" value="ECO:0007669"/>
    <property type="project" value="UniProtKB-SubCell"/>
</dbReference>
<feature type="transmembrane region" description="Helical" evidence="7">
    <location>
        <begin position="417"/>
        <end position="434"/>
    </location>
</feature>
<comment type="caution">
    <text evidence="9">The sequence shown here is derived from an EMBL/GenBank/DDBJ whole genome shotgun (WGS) entry which is preliminary data.</text>
</comment>
<dbReference type="Gene3D" id="1.20.1720.10">
    <property type="entry name" value="Multidrug resistance protein D"/>
    <property type="match status" value="1"/>
</dbReference>
<sequence length="483" mass="51075">MPAVNGENEHGRSDNDSAPMAADPNLVMAVLLAGAFVIILNQTLLNTALPAFMADFGISANSAQWVTTLFMLVNGIMIPATAFLIEKFSTRTMFFAAMGVFALGTVICAIAPVYAVLLVGRVVQAASGGMIMPLMQTILFALFPIHRRGAAMGTFGLVISFAPAIGPTLSGFVVDHWSWRVLFVMMLPIALGALIFAAFTLRNVTEQTNPRLDVHSLILSTLAFGGLLFGFSTAGTAGWASATTLVPLLVGALALAWFVRRQLRLEEPLLELRVLANPMFTLGTVLGMLVFMAMIGGMLMIPLFMQNMSDFTAMESGMVLLPGAIIMGVMSPVTGRIFDRFGARALAIIGFALLTVTSVLLARLSPDTTFAYIAIVNAVRMLGTAMVIMPVTTAALNQLPQRMIPHGSAVNNTLRQVAASIGSAVLVTVMTVAAKDPAEFGPEGPIHGVDVAFLVSGGIALVGLIGSCFLRHSTPSEVVIEDE</sequence>
<evidence type="ECO:0000256" key="7">
    <source>
        <dbReference type="SAM" id="Phobius"/>
    </source>
</evidence>
<proteinExistence type="predicted"/>
<comment type="subcellular location">
    <subcellularLocation>
        <location evidence="1">Cell membrane</location>
        <topology evidence="1">Multi-pass membrane protein</topology>
    </subcellularLocation>
</comment>
<dbReference type="Pfam" id="PF07690">
    <property type="entry name" value="MFS_1"/>
    <property type="match status" value="1"/>
</dbReference>
<protein>
    <submittedName>
        <fullName evidence="9">EmrB/QacA subfamily drug resistance transporter</fullName>
    </submittedName>
</protein>
<evidence type="ECO:0000313" key="10">
    <source>
        <dbReference type="Proteomes" id="UP000588158"/>
    </source>
</evidence>
<evidence type="ECO:0000256" key="2">
    <source>
        <dbReference type="ARBA" id="ARBA00022448"/>
    </source>
</evidence>
<dbReference type="RefSeq" id="WP_312857545.1">
    <property type="nucleotide sequence ID" value="NZ_JACHLZ010000001.1"/>
</dbReference>
<dbReference type="SUPFAM" id="SSF103473">
    <property type="entry name" value="MFS general substrate transporter"/>
    <property type="match status" value="1"/>
</dbReference>
<keyword evidence="4 7" id="KW-0812">Transmembrane</keyword>
<dbReference type="PROSITE" id="PS50850">
    <property type="entry name" value="MFS"/>
    <property type="match status" value="1"/>
</dbReference>
<dbReference type="Gene3D" id="1.20.1250.20">
    <property type="entry name" value="MFS general substrate transporter like domains"/>
    <property type="match status" value="1"/>
</dbReference>
<dbReference type="InterPro" id="IPR036259">
    <property type="entry name" value="MFS_trans_sf"/>
</dbReference>
<name>A0A841A7D6_9MICO</name>
<feature type="transmembrane region" description="Helical" evidence="7">
    <location>
        <begin position="155"/>
        <end position="173"/>
    </location>
</feature>
<reference evidence="9 10" key="1">
    <citation type="submission" date="2020-08" db="EMBL/GenBank/DDBJ databases">
        <title>Sequencing the genomes of 1000 actinobacteria strains.</title>
        <authorList>
            <person name="Klenk H.-P."/>
        </authorList>
    </citation>
    <scope>NUCLEOTIDE SEQUENCE [LARGE SCALE GENOMIC DNA]</scope>
    <source>
        <strain evidence="9 10">DSM 28796</strain>
    </source>
</reference>
<dbReference type="InterPro" id="IPR020846">
    <property type="entry name" value="MFS_dom"/>
</dbReference>
<keyword evidence="2" id="KW-0813">Transport</keyword>
<dbReference type="AlphaFoldDB" id="A0A841A7D6"/>
<evidence type="ECO:0000256" key="6">
    <source>
        <dbReference type="ARBA" id="ARBA00023136"/>
    </source>
</evidence>
<keyword evidence="10" id="KW-1185">Reference proteome</keyword>
<dbReference type="EMBL" id="JACHLZ010000001">
    <property type="protein sequence ID" value="MBB5830766.1"/>
    <property type="molecule type" value="Genomic_DNA"/>
</dbReference>
<dbReference type="InterPro" id="IPR004638">
    <property type="entry name" value="EmrB-like"/>
</dbReference>
<evidence type="ECO:0000256" key="4">
    <source>
        <dbReference type="ARBA" id="ARBA00022692"/>
    </source>
</evidence>
<feature type="transmembrane region" description="Helical" evidence="7">
    <location>
        <begin position="26"/>
        <end position="45"/>
    </location>
</feature>
<accession>A0A841A7D6</accession>
<evidence type="ECO:0000313" key="9">
    <source>
        <dbReference type="EMBL" id="MBB5830766.1"/>
    </source>
</evidence>
<feature type="transmembrane region" description="Helical" evidence="7">
    <location>
        <begin position="179"/>
        <end position="200"/>
    </location>
</feature>
<feature type="transmembrane region" description="Helical" evidence="7">
    <location>
        <begin position="370"/>
        <end position="396"/>
    </location>
</feature>
<feature type="transmembrane region" description="Helical" evidence="7">
    <location>
        <begin position="317"/>
        <end position="338"/>
    </location>
</feature>
<feature type="transmembrane region" description="Helical" evidence="7">
    <location>
        <begin position="345"/>
        <end position="364"/>
    </location>
</feature>
<keyword evidence="6 7" id="KW-0472">Membrane</keyword>
<feature type="transmembrane region" description="Helical" evidence="7">
    <location>
        <begin position="123"/>
        <end position="143"/>
    </location>
</feature>
<organism evidence="9 10">
    <name type="scientific">Brachybacterium aquaticum</name>
    <dbReference type="NCBI Taxonomy" id="1432564"/>
    <lineage>
        <taxon>Bacteria</taxon>
        <taxon>Bacillati</taxon>
        <taxon>Actinomycetota</taxon>
        <taxon>Actinomycetes</taxon>
        <taxon>Micrococcales</taxon>
        <taxon>Dermabacteraceae</taxon>
        <taxon>Brachybacterium</taxon>
    </lineage>
</organism>
<feature type="domain" description="Major facilitator superfamily (MFS) profile" evidence="8">
    <location>
        <begin position="27"/>
        <end position="475"/>
    </location>
</feature>
<keyword evidence="5 7" id="KW-1133">Transmembrane helix</keyword>
<dbReference type="CDD" id="cd17503">
    <property type="entry name" value="MFS_LmrB_MDR_like"/>
    <property type="match status" value="1"/>
</dbReference>
<evidence type="ECO:0000256" key="3">
    <source>
        <dbReference type="ARBA" id="ARBA00022475"/>
    </source>
</evidence>
<dbReference type="Proteomes" id="UP000588158">
    <property type="component" value="Unassembled WGS sequence"/>
</dbReference>
<feature type="transmembrane region" description="Helical" evidence="7">
    <location>
        <begin position="212"/>
        <end position="231"/>
    </location>
</feature>
<feature type="transmembrane region" description="Helical" evidence="7">
    <location>
        <begin position="237"/>
        <end position="259"/>
    </location>
</feature>
<evidence type="ECO:0000259" key="8">
    <source>
        <dbReference type="PROSITE" id="PS50850"/>
    </source>
</evidence>
<feature type="transmembrane region" description="Helical" evidence="7">
    <location>
        <begin position="92"/>
        <end position="117"/>
    </location>
</feature>